<keyword evidence="3" id="KW-1185">Reference proteome</keyword>
<dbReference type="EMBL" id="BMNG01000007">
    <property type="protein sequence ID" value="GGO46234.1"/>
    <property type="molecule type" value="Genomic_DNA"/>
</dbReference>
<evidence type="ECO:0000313" key="2">
    <source>
        <dbReference type="EMBL" id="GGO46234.1"/>
    </source>
</evidence>
<proteinExistence type="predicted"/>
<name>A0ABQ2M2K0_9ACTN</name>
<organism evidence="2 3">
    <name type="scientific">Streptomyces lasiicapitis</name>
    <dbReference type="NCBI Taxonomy" id="1923961"/>
    <lineage>
        <taxon>Bacteria</taxon>
        <taxon>Bacillati</taxon>
        <taxon>Actinomycetota</taxon>
        <taxon>Actinomycetes</taxon>
        <taxon>Kitasatosporales</taxon>
        <taxon>Streptomycetaceae</taxon>
        <taxon>Streptomyces</taxon>
    </lineage>
</organism>
<comment type="caution">
    <text evidence="2">The sequence shown here is derived from an EMBL/GenBank/DDBJ whole genome shotgun (WGS) entry which is preliminary data.</text>
</comment>
<evidence type="ECO:0000313" key="3">
    <source>
        <dbReference type="Proteomes" id="UP000656881"/>
    </source>
</evidence>
<sequence length="123" mass="13679">MIQEKLDVLSQMMAEHMAMPFPPGFRGLDIEDQDMVMLGADAYGYALGVLNGPLDEQRGKGLIRLTTVFEKVLPAIDGEYAAKYYTHVRDLAVLAAEIETLRERKHSGQEGSPGLWSGRLDVR</sequence>
<dbReference type="RefSeq" id="WP_189174758.1">
    <property type="nucleotide sequence ID" value="NZ_BMNG01000007.1"/>
</dbReference>
<accession>A0ABQ2M2K0</accession>
<protein>
    <submittedName>
        <fullName evidence="2">Uncharacterized protein</fullName>
    </submittedName>
</protein>
<evidence type="ECO:0000256" key="1">
    <source>
        <dbReference type="SAM" id="MobiDB-lite"/>
    </source>
</evidence>
<feature type="region of interest" description="Disordered" evidence="1">
    <location>
        <begin position="104"/>
        <end position="123"/>
    </location>
</feature>
<dbReference type="Proteomes" id="UP000656881">
    <property type="component" value="Unassembled WGS sequence"/>
</dbReference>
<gene>
    <name evidence="2" type="ORF">GCM10012286_36670</name>
</gene>
<reference evidence="3" key="1">
    <citation type="journal article" date="2019" name="Int. J. Syst. Evol. Microbiol.">
        <title>The Global Catalogue of Microorganisms (GCM) 10K type strain sequencing project: providing services to taxonomists for standard genome sequencing and annotation.</title>
        <authorList>
            <consortium name="The Broad Institute Genomics Platform"/>
            <consortium name="The Broad Institute Genome Sequencing Center for Infectious Disease"/>
            <person name="Wu L."/>
            <person name="Ma J."/>
        </authorList>
    </citation>
    <scope>NUCLEOTIDE SEQUENCE [LARGE SCALE GENOMIC DNA]</scope>
    <source>
        <strain evidence="3">CGMCC 4.7349</strain>
    </source>
</reference>